<dbReference type="EMBL" id="VSRR010053055">
    <property type="protein sequence ID" value="MPC80116.1"/>
    <property type="molecule type" value="Genomic_DNA"/>
</dbReference>
<gene>
    <name evidence="1" type="ORF">E2C01_074683</name>
</gene>
<accession>A0A5B7IDS8</accession>
<reference evidence="1 2" key="1">
    <citation type="submission" date="2019-05" db="EMBL/GenBank/DDBJ databases">
        <title>Another draft genome of Portunus trituberculatus and its Hox gene families provides insights of decapod evolution.</title>
        <authorList>
            <person name="Jeong J.-H."/>
            <person name="Song I."/>
            <person name="Kim S."/>
            <person name="Choi T."/>
            <person name="Kim D."/>
            <person name="Ryu S."/>
            <person name="Kim W."/>
        </authorList>
    </citation>
    <scope>NUCLEOTIDE SEQUENCE [LARGE SCALE GENOMIC DNA]</scope>
    <source>
        <tissue evidence="1">Muscle</tissue>
    </source>
</reference>
<evidence type="ECO:0000313" key="1">
    <source>
        <dbReference type="EMBL" id="MPC80116.1"/>
    </source>
</evidence>
<evidence type="ECO:0000313" key="2">
    <source>
        <dbReference type="Proteomes" id="UP000324222"/>
    </source>
</evidence>
<name>A0A5B7IDS8_PORTR</name>
<keyword evidence="2" id="KW-1185">Reference proteome</keyword>
<organism evidence="1 2">
    <name type="scientific">Portunus trituberculatus</name>
    <name type="common">Swimming crab</name>
    <name type="synonym">Neptunus trituberculatus</name>
    <dbReference type="NCBI Taxonomy" id="210409"/>
    <lineage>
        <taxon>Eukaryota</taxon>
        <taxon>Metazoa</taxon>
        <taxon>Ecdysozoa</taxon>
        <taxon>Arthropoda</taxon>
        <taxon>Crustacea</taxon>
        <taxon>Multicrustacea</taxon>
        <taxon>Malacostraca</taxon>
        <taxon>Eumalacostraca</taxon>
        <taxon>Eucarida</taxon>
        <taxon>Decapoda</taxon>
        <taxon>Pleocyemata</taxon>
        <taxon>Brachyura</taxon>
        <taxon>Eubrachyura</taxon>
        <taxon>Portunoidea</taxon>
        <taxon>Portunidae</taxon>
        <taxon>Portuninae</taxon>
        <taxon>Portunus</taxon>
    </lineage>
</organism>
<sequence>MSTKNNYIIIIIIIITTHSICNSTTTNYTQRTIQTDKYQTVNTRPLTSLHPPHLTSQHPIILGVFGLKVYQKYSRTGRDSDDDDKREGGLRLAGPDCCMYVGLQRVTERASLHCLDF</sequence>
<proteinExistence type="predicted"/>
<protein>
    <submittedName>
        <fullName evidence="1">Uncharacterized protein</fullName>
    </submittedName>
</protein>
<comment type="caution">
    <text evidence="1">The sequence shown here is derived from an EMBL/GenBank/DDBJ whole genome shotgun (WGS) entry which is preliminary data.</text>
</comment>
<dbReference type="AlphaFoldDB" id="A0A5B7IDS8"/>
<dbReference type="Proteomes" id="UP000324222">
    <property type="component" value="Unassembled WGS sequence"/>
</dbReference>